<protein>
    <submittedName>
        <fullName evidence="1">Uncharacterized protein</fullName>
    </submittedName>
</protein>
<dbReference type="AlphaFoldDB" id="A0A6C0ENB7"/>
<dbReference type="EMBL" id="MN738888">
    <property type="protein sequence ID" value="QHT29973.1"/>
    <property type="molecule type" value="Genomic_DNA"/>
</dbReference>
<accession>A0A6C0ENB7</accession>
<name>A0A6C0ENB7_9ZZZZ</name>
<reference evidence="1" key="1">
    <citation type="journal article" date="2020" name="Nature">
        <title>Giant virus diversity and host interactions through global metagenomics.</title>
        <authorList>
            <person name="Schulz F."/>
            <person name="Roux S."/>
            <person name="Paez-Espino D."/>
            <person name="Jungbluth S."/>
            <person name="Walsh D.A."/>
            <person name="Denef V.J."/>
            <person name="McMahon K.D."/>
            <person name="Konstantinidis K.T."/>
            <person name="Eloe-Fadrosh E.A."/>
            <person name="Kyrpides N.C."/>
            <person name="Woyke T."/>
        </authorList>
    </citation>
    <scope>NUCLEOTIDE SEQUENCE</scope>
    <source>
        <strain evidence="1">GVMAG-M-3300009068-25</strain>
    </source>
</reference>
<evidence type="ECO:0000313" key="1">
    <source>
        <dbReference type="EMBL" id="QHT29973.1"/>
    </source>
</evidence>
<organism evidence="1">
    <name type="scientific">viral metagenome</name>
    <dbReference type="NCBI Taxonomy" id="1070528"/>
    <lineage>
        <taxon>unclassified sequences</taxon>
        <taxon>metagenomes</taxon>
        <taxon>organismal metagenomes</taxon>
    </lineage>
</organism>
<proteinExistence type="predicted"/>
<sequence>MNNPLLCFQGRWMEVHPRPYEPERMTTDIAWIQIKEEVSAEEAYRIWYEKQRTISRFFQQCGSKPLSSSSSQ</sequence>